<sequence>MDACSDSRPVAIPACLPRLRRRCPAAATQGPIATRSYKTALCKSFAAHGDCRYGSGCRFAHGPSELRQRPNPPKYKTVPCRNEAQGRICPYGAKCDYIHMDDPPGQHASPAGIPSTTRSLGMAPLSAPAALSSVLAAPPNQPAPGLVDVRSAAGPFADCGLCTPGNMFAPTQMASASLFDSYSCIKPSIRLPEAPTWPDFDLDLGLDLDLDTSLDMGLDLDLGASRALRVPRGRELAIGRTCTYLITRKCHPPF</sequence>
<comment type="caution">
    <text evidence="7">The sequence shown here is derived from an EMBL/GenBank/DDBJ whole genome shotgun (WGS) entry which is preliminary data.</text>
</comment>
<dbReference type="Gene3D" id="4.10.1000.10">
    <property type="entry name" value="Zinc finger, CCCH-type"/>
    <property type="match status" value="2"/>
</dbReference>
<keyword evidence="2" id="KW-0677">Repeat</keyword>
<keyword evidence="1 5" id="KW-0479">Metal-binding</keyword>
<feature type="domain" description="C3H1-type" evidence="6">
    <location>
        <begin position="36"/>
        <end position="64"/>
    </location>
</feature>
<accession>A0A9W7YHU3</accession>
<dbReference type="PANTHER" id="PTHR12547:SF18">
    <property type="entry name" value="PROTEIN TIS11"/>
    <property type="match status" value="1"/>
</dbReference>
<dbReference type="FunFam" id="4.10.1000.10:FF:000001">
    <property type="entry name" value="zinc finger CCCH domain-containing protein 15-like"/>
    <property type="match status" value="1"/>
</dbReference>
<dbReference type="InterPro" id="IPR045877">
    <property type="entry name" value="ZFP36-like"/>
</dbReference>
<dbReference type="PANTHER" id="PTHR12547">
    <property type="entry name" value="CCCH ZINC FINGER/TIS11-RELATED"/>
    <property type="match status" value="1"/>
</dbReference>
<protein>
    <recommendedName>
        <fullName evidence="6">C3H1-type domain-containing protein</fullName>
    </recommendedName>
</protein>
<dbReference type="Proteomes" id="UP001143981">
    <property type="component" value="Unassembled WGS sequence"/>
</dbReference>
<evidence type="ECO:0000313" key="7">
    <source>
        <dbReference type="EMBL" id="KAJ1735592.1"/>
    </source>
</evidence>
<feature type="zinc finger region" description="C3H1-type" evidence="5">
    <location>
        <begin position="74"/>
        <end position="102"/>
    </location>
</feature>
<reference evidence="7" key="1">
    <citation type="submission" date="2022-07" db="EMBL/GenBank/DDBJ databases">
        <title>Phylogenomic reconstructions and comparative analyses of Kickxellomycotina fungi.</title>
        <authorList>
            <person name="Reynolds N.K."/>
            <person name="Stajich J.E."/>
            <person name="Barry K."/>
            <person name="Grigoriev I.V."/>
            <person name="Crous P."/>
            <person name="Smith M.E."/>
        </authorList>
    </citation>
    <scope>NUCLEOTIDE SEQUENCE</scope>
    <source>
        <strain evidence="7">BCRC 34381</strain>
    </source>
</reference>
<dbReference type="GO" id="GO:0003729">
    <property type="term" value="F:mRNA binding"/>
    <property type="evidence" value="ECO:0007669"/>
    <property type="project" value="InterPro"/>
</dbReference>
<keyword evidence="4 5" id="KW-0862">Zinc</keyword>
<evidence type="ECO:0000313" key="8">
    <source>
        <dbReference type="Proteomes" id="UP001143981"/>
    </source>
</evidence>
<dbReference type="SMART" id="SM00356">
    <property type="entry name" value="ZnF_C3H1"/>
    <property type="match status" value="2"/>
</dbReference>
<dbReference type="GO" id="GO:0008270">
    <property type="term" value="F:zinc ion binding"/>
    <property type="evidence" value="ECO:0007669"/>
    <property type="project" value="UniProtKB-KW"/>
</dbReference>
<dbReference type="PROSITE" id="PS50103">
    <property type="entry name" value="ZF_C3H1"/>
    <property type="match status" value="2"/>
</dbReference>
<evidence type="ECO:0000256" key="2">
    <source>
        <dbReference type="ARBA" id="ARBA00022737"/>
    </source>
</evidence>
<organism evidence="7 8">
    <name type="scientific">Coemansia biformis</name>
    <dbReference type="NCBI Taxonomy" id="1286918"/>
    <lineage>
        <taxon>Eukaryota</taxon>
        <taxon>Fungi</taxon>
        <taxon>Fungi incertae sedis</taxon>
        <taxon>Zoopagomycota</taxon>
        <taxon>Kickxellomycotina</taxon>
        <taxon>Kickxellomycetes</taxon>
        <taxon>Kickxellales</taxon>
        <taxon>Kickxellaceae</taxon>
        <taxon>Coemansia</taxon>
    </lineage>
</organism>
<feature type="domain" description="C3H1-type" evidence="6">
    <location>
        <begin position="74"/>
        <end position="102"/>
    </location>
</feature>
<dbReference type="AlphaFoldDB" id="A0A9W7YHU3"/>
<keyword evidence="8" id="KW-1185">Reference proteome</keyword>
<gene>
    <name evidence="7" type="ORF">LPJ61_000469</name>
</gene>
<keyword evidence="3 5" id="KW-0863">Zinc-finger</keyword>
<evidence type="ECO:0000256" key="1">
    <source>
        <dbReference type="ARBA" id="ARBA00022723"/>
    </source>
</evidence>
<name>A0A9W7YHU3_9FUNG</name>
<proteinExistence type="predicted"/>
<evidence type="ECO:0000259" key="6">
    <source>
        <dbReference type="PROSITE" id="PS50103"/>
    </source>
</evidence>
<dbReference type="Pfam" id="PF00642">
    <property type="entry name" value="zf-CCCH"/>
    <property type="match status" value="2"/>
</dbReference>
<dbReference type="EMBL" id="JANBOI010000019">
    <property type="protein sequence ID" value="KAJ1735592.1"/>
    <property type="molecule type" value="Genomic_DNA"/>
</dbReference>
<dbReference type="OrthoDB" id="410307at2759"/>
<dbReference type="InterPro" id="IPR000571">
    <property type="entry name" value="Znf_CCCH"/>
</dbReference>
<dbReference type="SUPFAM" id="SSF90229">
    <property type="entry name" value="CCCH zinc finger"/>
    <property type="match status" value="2"/>
</dbReference>
<evidence type="ECO:0000256" key="3">
    <source>
        <dbReference type="ARBA" id="ARBA00022771"/>
    </source>
</evidence>
<evidence type="ECO:0000256" key="4">
    <source>
        <dbReference type="ARBA" id="ARBA00022833"/>
    </source>
</evidence>
<feature type="zinc finger region" description="C3H1-type" evidence="5">
    <location>
        <begin position="36"/>
        <end position="64"/>
    </location>
</feature>
<evidence type="ECO:0000256" key="5">
    <source>
        <dbReference type="PROSITE-ProRule" id="PRU00723"/>
    </source>
</evidence>
<dbReference type="InterPro" id="IPR036855">
    <property type="entry name" value="Znf_CCCH_sf"/>
</dbReference>